<evidence type="ECO:0000313" key="2">
    <source>
        <dbReference type="Proteomes" id="UP001501757"/>
    </source>
</evidence>
<dbReference type="RefSeq" id="WP_343841914.1">
    <property type="nucleotide sequence ID" value="NZ_BAAAEI010000006.1"/>
</dbReference>
<keyword evidence="2" id="KW-1185">Reference proteome</keyword>
<gene>
    <name evidence="1" type="ORF">GCM10009092_07430</name>
</gene>
<accession>A0ABN0WSA8</accession>
<dbReference type="Proteomes" id="UP001501757">
    <property type="component" value="Unassembled WGS sequence"/>
</dbReference>
<dbReference type="EMBL" id="BAAAEI010000006">
    <property type="protein sequence ID" value="GAA0345470.1"/>
    <property type="molecule type" value="Genomic_DNA"/>
</dbReference>
<protein>
    <submittedName>
        <fullName evidence="1">Uncharacterized protein</fullName>
    </submittedName>
</protein>
<comment type="caution">
    <text evidence="1">The sequence shown here is derived from an EMBL/GenBank/DDBJ whole genome shotgun (WGS) entry which is preliminary data.</text>
</comment>
<sequence length="59" mass="6783">MNKWLIGSVFLLLGFILGYWYQDSSNIYHAEELIGKEVALLESSKAIPGLIYWLVPIRI</sequence>
<name>A0ABN0WSA8_9ALTE</name>
<organism evidence="1 2">
    <name type="scientific">Bowmanella denitrificans</name>
    <dbReference type="NCBI Taxonomy" id="366582"/>
    <lineage>
        <taxon>Bacteria</taxon>
        <taxon>Pseudomonadati</taxon>
        <taxon>Pseudomonadota</taxon>
        <taxon>Gammaproteobacteria</taxon>
        <taxon>Alteromonadales</taxon>
        <taxon>Alteromonadaceae</taxon>
        <taxon>Bowmanella</taxon>
    </lineage>
</organism>
<reference evidence="1 2" key="1">
    <citation type="journal article" date="2019" name="Int. J. Syst. Evol. Microbiol.">
        <title>The Global Catalogue of Microorganisms (GCM) 10K type strain sequencing project: providing services to taxonomists for standard genome sequencing and annotation.</title>
        <authorList>
            <consortium name="The Broad Institute Genomics Platform"/>
            <consortium name="The Broad Institute Genome Sequencing Center for Infectious Disease"/>
            <person name="Wu L."/>
            <person name="Ma J."/>
        </authorList>
    </citation>
    <scope>NUCLEOTIDE SEQUENCE [LARGE SCALE GENOMIC DNA]</scope>
    <source>
        <strain evidence="1 2">JCM 13378</strain>
    </source>
</reference>
<evidence type="ECO:0000313" key="1">
    <source>
        <dbReference type="EMBL" id="GAA0345470.1"/>
    </source>
</evidence>
<proteinExistence type="predicted"/>